<dbReference type="FunFam" id="3.30.70.360:FF:000004">
    <property type="entry name" value="Peptidase M20 domain-containing protein 2"/>
    <property type="match status" value="1"/>
</dbReference>
<dbReference type="InterPro" id="IPR017145">
    <property type="entry name" value="Aminobenzoyl-glu_utiliz_pB"/>
</dbReference>
<dbReference type="InterPro" id="IPR036264">
    <property type="entry name" value="Bact_exopeptidase_dim_dom"/>
</dbReference>
<dbReference type="GO" id="GO:0046657">
    <property type="term" value="P:folic acid catabolic process"/>
    <property type="evidence" value="ECO:0007669"/>
    <property type="project" value="TreeGrafter"/>
</dbReference>
<dbReference type="EMBL" id="AAYA01000013">
    <property type="protein sequence ID" value="EBA06790.1"/>
    <property type="molecule type" value="Genomic_DNA"/>
</dbReference>
<name>A3K818_SAGS3</name>
<evidence type="ECO:0000313" key="3">
    <source>
        <dbReference type="Proteomes" id="UP000005713"/>
    </source>
</evidence>
<dbReference type="AlphaFoldDB" id="A3K818"/>
<dbReference type="SUPFAM" id="SSF53187">
    <property type="entry name" value="Zn-dependent exopeptidases"/>
    <property type="match status" value="1"/>
</dbReference>
<dbReference type="SUPFAM" id="SSF55031">
    <property type="entry name" value="Bacterial exopeptidase dimerisation domain"/>
    <property type="match status" value="1"/>
</dbReference>
<dbReference type="GO" id="GO:0016805">
    <property type="term" value="F:dipeptidase activity"/>
    <property type="evidence" value="ECO:0007669"/>
    <property type="project" value="TreeGrafter"/>
</dbReference>
<proteinExistence type="predicted"/>
<dbReference type="CDD" id="cd05673">
    <property type="entry name" value="M20_Acy1L2_AbgB"/>
    <property type="match status" value="1"/>
</dbReference>
<organism evidence="2 3">
    <name type="scientific">Sagittula stellata (strain ATCC 700073 / DSM 11524 / E-37)</name>
    <dbReference type="NCBI Taxonomy" id="388399"/>
    <lineage>
        <taxon>Bacteria</taxon>
        <taxon>Pseudomonadati</taxon>
        <taxon>Pseudomonadota</taxon>
        <taxon>Alphaproteobacteria</taxon>
        <taxon>Rhodobacterales</taxon>
        <taxon>Roseobacteraceae</taxon>
        <taxon>Sagittula</taxon>
    </lineage>
</organism>
<dbReference type="RefSeq" id="WP_005862028.1">
    <property type="nucleotide sequence ID" value="NZ_AAYA01000013.1"/>
</dbReference>
<reference evidence="2 3" key="1">
    <citation type="submission" date="2006-06" db="EMBL/GenBank/DDBJ databases">
        <authorList>
            <person name="Moran M.A."/>
            <person name="Ferriera S."/>
            <person name="Johnson J."/>
            <person name="Kravitz S."/>
            <person name="Beeson K."/>
            <person name="Sutton G."/>
            <person name="Rogers Y.-H."/>
            <person name="Friedman R."/>
            <person name="Frazier M."/>
            <person name="Venter J.C."/>
        </authorList>
    </citation>
    <scope>NUCLEOTIDE SEQUENCE [LARGE SCALE GENOMIC DNA]</scope>
    <source>
        <strain evidence="2 3">E-37</strain>
    </source>
</reference>
<evidence type="ECO:0000313" key="2">
    <source>
        <dbReference type="EMBL" id="EBA06790.1"/>
    </source>
</evidence>
<dbReference type="Gene3D" id="3.40.630.10">
    <property type="entry name" value="Zn peptidases"/>
    <property type="match status" value="1"/>
</dbReference>
<dbReference type="NCBIfam" id="TIGR01891">
    <property type="entry name" value="amidohydrolases"/>
    <property type="match status" value="1"/>
</dbReference>
<dbReference type="InterPro" id="IPR017439">
    <property type="entry name" value="Amidohydrolase"/>
</dbReference>
<sequence length="487" mass="52379">MTRDTPDLALRNDMLSTAAVSALADRKAPTFIDLSDRLWGMPELRWEEVRSVEEHIAAAEAEGFAITRNLAGMPTAFMAECGEGDITIGFLGEYDALAGLSQEAGLTEQKPLEQGGKGHGCHHNLLGSASLLAAVTLRDALAEAGVKARVRYFGCPAEEGGSGKTYMAREGSFDGLDAAFCWHPAPYNAVMSAATLANKQAYFRFTGRSSHAAVSPEVGRSALDALELMNIGINFMREHMSSNCRVHYSITDTGGTSPNVVQGYAEGLYLVRAPRLDQAEDLYARVLRIAEGAALMSDTTFEVVFDRATSGILPNRALEEAMHEAFEEIGAPAFDETDHDYADRLAAAALTDSDRRASAEAFGAELEYPRNLHEGILALPTEPGLFFGSTDVGDVSNVVPVAQCLTATTVIGTPFHTWQTVTQGKMPHAHKAMVTAAKVMASTAARVVRDPDLRSAAQAEFDKRRGGKAYRSPMPDDKMPPKNSRSS</sequence>
<keyword evidence="3" id="KW-1185">Reference proteome</keyword>
<protein>
    <submittedName>
        <fullName evidence="2">Aminobenzoyl-glutamate utilization protein</fullName>
    </submittedName>
</protein>
<dbReference type="InterPro" id="IPR052030">
    <property type="entry name" value="Peptidase_M20/M20A_hydrolases"/>
</dbReference>
<dbReference type="Gene3D" id="3.30.70.360">
    <property type="match status" value="1"/>
</dbReference>
<dbReference type="OrthoDB" id="9781032at2"/>
<comment type="caution">
    <text evidence="2">The sequence shown here is derived from an EMBL/GenBank/DDBJ whole genome shotgun (WGS) entry which is preliminary data.</text>
</comment>
<dbReference type="GO" id="GO:0005737">
    <property type="term" value="C:cytoplasm"/>
    <property type="evidence" value="ECO:0007669"/>
    <property type="project" value="TreeGrafter"/>
</dbReference>
<dbReference type="PIRSF" id="PIRSF037227">
    <property type="entry name" value="Aminobenzoyl-glu_utiliz_pB"/>
    <property type="match status" value="1"/>
</dbReference>
<dbReference type="PANTHER" id="PTHR30575:SF0">
    <property type="entry name" value="XAA-ARG DIPEPTIDASE"/>
    <property type="match status" value="1"/>
</dbReference>
<dbReference type="PANTHER" id="PTHR30575">
    <property type="entry name" value="PEPTIDASE M20"/>
    <property type="match status" value="1"/>
</dbReference>
<accession>A3K818</accession>
<gene>
    <name evidence="2" type="ORF">SSE37_02845</name>
</gene>
<dbReference type="GO" id="GO:0071713">
    <property type="term" value="F:para-aminobenzoyl-glutamate hydrolase activity"/>
    <property type="evidence" value="ECO:0007669"/>
    <property type="project" value="TreeGrafter"/>
</dbReference>
<dbReference type="eggNOG" id="COG1473">
    <property type="taxonomic scope" value="Bacteria"/>
</dbReference>
<dbReference type="Proteomes" id="UP000005713">
    <property type="component" value="Unassembled WGS sequence"/>
</dbReference>
<feature type="region of interest" description="Disordered" evidence="1">
    <location>
        <begin position="455"/>
        <end position="487"/>
    </location>
</feature>
<evidence type="ECO:0000256" key="1">
    <source>
        <dbReference type="SAM" id="MobiDB-lite"/>
    </source>
</evidence>